<protein>
    <submittedName>
        <fullName evidence="2">Uncharacterized protein</fullName>
    </submittedName>
</protein>
<keyword evidence="1" id="KW-0812">Transmembrane</keyword>
<proteinExistence type="predicted"/>
<evidence type="ECO:0000256" key="1">
    <source>
        <dbReference type="SAM" id="Phobius"/>
    </source>
</evidence>
<keyword evidence="1" id="KW-1133">Transmembrane helix</keyword>
<accession>A0A1H8AQG9</accession>
<keyword evidence="1" id="KW-0472">Membrane</keyword>
<feature type="transmembrane region" description="Helical" evidence="1">
    <location>
        <begin position="131"/>
        <end position="153"/>
    </location>
</feature>
<gene>
    <name evidence="2" type="ORF">SAMN05192574_101623</name>
</gene>
<evidence type="ECO:0000313" key="2">
    <source>
        <dbReference type="EMBL" id="SEM72980.1"/>
    </source>
</evidence>
<dbReference type="STRING" id="551995.SAMN05192574_101623"/>
<feature type="transmembrane region" description="Helical" evidence="1">
    <location>
        <begin position="165"/>
        <end position="186"/>
    </location>
</feature>
<feature type="transmembrane region" description="Helical" evidence="1">
    <location>
        <begin position="92"/>
        <end position="110"/>
    </location>
</feature>
<sequence>MAFYSAHQIVDKKVKPVTVSWIKSDTLKMKPGPVWFYYNKKNGTLNTLHAINENDKTQLASLINDDDKVFQSYSLAVDQLAFASNQPKDSDIYFWLTLLYAIAGLLGVQLRTINNFIGIACYKKTFDFHTWWPWYLVRPLLGFITGGVVFLLIDSKQLLAGESAGGMSALALTAAFLGGFSADEFYELLRKVSKRIFGG</sequence>
<dbReference type="AlphaFoldDB" id="A0A1H8AQG9"/>
<keyword evidence="3" id="KW-1185">Reference proteome</keyword>
<reference evidence="3" key="1">
    <citation type="submission" date="2016-10" db="EMBL/GenBank/DDBJ databases">
        <authorList>
            <person name="Varghese N."/>
            <person name="Submissions S."/>
        </authorList>
    </citation>
    <scope>NUCLEOTIDE SEQUENCE [LARGE SCALE GENOMIC DNA]</scope>
    <source>
        <strain evidence="3">Gh-48</strain>
    </source>
</reference>
<organism evidence="2 3">
    <name type="scientific">Mucilaginibacter gossypiicola</name>
    <dbReference type="NCBI Taxonomy" id="551995"/>
    <lineage>
        <taxon>Bacteria</taxon>
        <taxon>Pseudomonadati</taxon>
        <taxon>Bacteroidota</taxon>
        <taxon>Sphingobacteriia</taxon>
        <taxon>Sphingobacteriales</taxon>
        <taxon>Sphingobacteriaceae</taxon>
        <taxon>Mucilaginibacter</taxon>
    </lineage>
</organism>
<dbReference type="EMBL" id="FOCL01000001">
    <property type="protein sequence ID" value="SEM72980.1"/>
    <property type="molecule type" value="Genomic_DNA"/>
</dbReference>
<dbReference type="Proteomes" id="UP000198942">
    <property type="component" value="Unassembled WGS sequence"/>
</dbReference>
<evidence type="ECO:0000313" key="3">
    <source>
        <dbReference type="Proteomes" id="UP000198942"/>
    </source>
</evidence>
<name>A0A1H8AQG9_9SPHI</name>